<feature type="domain" description="BTB" evidence="2">
    <location>
        <begin position="44"/>
        <end position="106"/>
    </location>
</feature>
<evidence type="ECO:0000256" key="1">
    <source>
        <dbReference type="SAM" id="MobiDB-lite"/>
    </source>
</evidence>
<keyword evidence="4" id="KW-1185">Reference proteome</keyword>
<name>A0A371D3U4_9APHY</name>
<dbReference type="InterPro" id="IPR000210">
    <property type="entry name" value="BTB/POZ_dom"/>
</dbReference>
<dbReference type="CDD" id="cd18186">
    <property type="entry name" value="BTB_POZ_ZBTB_KLHL-like"/>
    <property type="match status" value="1"/>
</dbReference>
<dbReference type="Gene3D" id="3.30.710.10">
    <property type="entry name" value="Potassium Channel Kv1.1, Chain A"/>
    <property type="match status" value="1"/>
</dbReference>
<dbReference type="InterPro" id="IPR011333">
    <property type="entry name" value="SKP1/BTB/POZ_sf"/>
</dbReference>
<proteinExistence type="predicted"/>
<evidence type="ECO:0000313" key="3">
    <source>
        <dbReference type="EMBL" id="RDX47195.1"/>
    </source>
</evidence>
<dbReference type="AlphaFoldDB" id="A0A371D3U4"/>
<reference evidence="3 4" key="1">
    <citation type="journal article" date="2018" name="Biotechnol. Biofuels">
        <title>Integrative visual omics of the white-rot fungus Polyporus brumalis exposes the biotechnological potential of its oxidative enzymes for delignifying raw plant biomass.</title>
        <authorList>
            <person name="Miyauchi S."/>
            <person name="Rancon A."/>
            <person name="Drula E."/>
            <person name="Hage H."/>
            <person name="Chaduli D."/>
            <person name="Favel A."/>
            <person name="Grisel S."/>
            <person name="Henrissat B."/>
            <person name="Herpoel-Gimbert I."/>
            <person name="Ruiz-Duenas F.J."/>
            <person name="Chevret D."/>
            <person name="Hainaut M."/>
            <person name="Lin J."/>
            <person name="Wang M."/>
            <person name="Pangilinan J."/>
            <person name="Lipzen A."/>
            <person name="Lesage-Meessen L."/>
            <person name="Navarro D."/>
            <person name="Riley R."/>
            <person name="Grigoriev I.V."/>
            <person name="Zhou S."/>
            <person name="Raouche S."/>
            <person name="Rosso M.N."/>
        </authorList>
    </citation>
    <scope>NUCLEOTIDE SEQUENCE [LARGE SCALE GENOMIC DNA]</scope>
    <source>
        <strain evidence="3 4">BRFM 1820</strain>
    </source>
</reference>
<dbReference type="OrthoDB" id="3036049at2759"/>
<dbReference type="STRING" id="139420.A0A371D3U4"/>
<evidence type="ECO:0000259" key="2">
    <source>
        <dbReference type="PROSITE" id="PS50097"/>
    </source>
</evidence>
<organism evidence="3 4">
    <name type="scientific">Lentinus brumalis</name>
    <dbReference type="NCBI Taxonomy" id="2498619"/>
    <lineage>
        <taxon>Eukaryota</taxon>
        <taxon>Fungi</taxon>
        <taxon>Dikarya</taxon>
        <taxon>Basidiomycota</taxon>
        <taxon>Agaricomycotina</taxon>
        <taxon>Agaricomycetes</taxon>
        <taxon>Polyporales</taxon>
        <taxon>Polyporaceae</taxon>
        <taxon>Lentinus</taxon>
    </lineage>
</organism>
<feature type="region of interest" description="Disordered" evidence="1">
    <location>
        <begin position="1"/>
        <end position="25"/>
    </location>
</feature>
<gene>
    <name evidence="3" type="ORF">OH76DRAFT_1385291</name>
</gene>
<protein>
    <recommendedName>
        <fullName evidence="2">BTB domain-containing protein</fullName>
    </recommendedName>
</protein>
<feature type="compositionally biased region" description="Basic and acidic residues" evidence="1">
    <location>
        <begin position="7"/>
        <end position="19"/>
    </location>
</feature>
<accession>A0A371D3U4</accession>
<sequence length="335" mass="37319">MSGPAEPSRKRARLQDKPVSRSAHSDTVAYSDLTRDGEFWLSDGSVVLVAGKTGFKVYRDLLAAQSPIFADMFATATPSAHEALEGCPAAHLSDSAEDIRHFLRALLPKKKRSFFQKSDDVVFTIDELSSVVRLSHKYQVEDLQSQALSALQIYFTDSFPQWDTVESDYPFDPPEATAGIEVVHLATLTDNPGMLPVAMYTCATGGSSILDGWRREDGTVVHLNKEDLGRVIDGFGSLQRGSVAMNRTIFHPMPSGSCITPISCRLNMTTMGTNLTERTNDSDLLHHWRRVIDQHDICKPCSKMLKARDTAERRRLWKELPSIFRLTIDGWSDSV</sequence>
<evidence type="ECO:0000313" key="4">
    <source>
        <dbReference type="Proteomes" id="UP000256964"/>
    </source>
</evidence>
<dbReference type="PROSITE" id="PS50097">
    <property type="entry name" value="BTB"/>
    <property type="match status" value="1"/>
</dbReference>
<dbReference type="EMBL" id="KZ857420">
    <property type="protein sequence ID" value="RDX47195.1"/>
    <property type="molecule type" value="Genomic_DNA"/>
</dbReference>
<dbReference type="Proteomes" id="UP000256964">
    <property type="component" value="Unassembled WGS sequence"/>
</dbReference>